<dbReference type="GO" id="GO:0071011">
    <property type="term" value="C:precatalytic spliceosome"/>
    <property type="evidence" value="ECO:0007669"/>
    <property type="project" value="TreeGrafter"/>
</dbReference>
<dbReference type="InterPro" id="IPR008409">
    <property type="entry name" value="SPF27"/>
</dbReference>
<evidence type="ECO:0000256" key="4">
    <source>
        <dbReference type="ARBA" id="ARBA00022728"/>
    </source>
</evidence>
<name>A0A178EUP7_TRIRU</name>
<dbReference type="GO" id="GO:0008380">
    <property type="term" value="P:RNA splicing"/>
    <property type="evidence" value="ECO:0007669"/>
    <property type="project" value="UniProtKB-KW"/>
</dbReference>
<comment type="similarity">
    <text evidence="2">Belongs to the SPF27 family.</text>
</comment>
<comment type="caution">
    <text evidence="8">The sequence shown here is derived from an EMBL/GenBank/DDBJ whole genome shotgun (WGS) entry which is preliminary data.</text>
</comment>
<evidence type="ECO:0000256" key="1">
    <source>
        <dbReference type="ARBA" id="ARBA00004123"/>
    </source>
</evidence>
<dbReference type="Proteomes" id="UP000243015">
    <property type="component" value="Unassembled WGS sequence"/>
</dbReference>
<protein>
    <submittedName>
        <fullName evidence="8">BCAS2 domain-containing protein</fullName>
    </submittedName>
</protein>
<keyword evidence="4" id="KW-0747">Spliceosome</keyword>
<keyword evidence="3" id="KW-0507">mRNA processing</keyword>
<keyword evidence="6" id="KW-0539">Nucleus</keyword>
<feature type="coiled-coil region" evidence="7">
    <location>
        <begin position="219"/>
        <end position="246"/>
    </location>
</feature>
<dbReference type="VEuPathDB" id="FungiDB:TERG_00900"/>
<sequence>MLVVSVSTPGDIQMPAKFAARPVMHGSSCAQKLVSQYDGGERRLRSKQSLVSLEVGPTGTRESEAQLLKLIRLVHWNCARQTGKQRGLTRFLDIDEDVTPQVRAELSRLIDAELPADYRSTLHPSLPKLPPTKFSPLIEQELERKARNEPISGGVDLSRYEAPEIPPSSTDPNANPATVIDDWKQTLRRAYAAHLHLSTRKENLALLEAHGKNAWLIGNMQLEEILRRTEKELHDTTEATEAINRERKLRQESVRGELAALEDTWRRGVSGTLNVEIAAEKLRRDILDMRRQQAQS</sequence>
<keyword evidence="7" id="KW-0175">Coiled coil</keyword>
<gene>
    <name evidence="8" type="ORF">A7C99_5481</name>
</gene>
<evidence type="ECO:0000313" key="9">
    <source>
        <dbReference type="Proteomes" id="UP000243015"/>
    </source>
</evidence>
<proteinExistence type="inferred from homology"/>
<dbReference type="GO" id="GO:0006397">
    <property type="term" value="P:mRNA processing"/>
    <property type="evidence" value="ECO:0007669"/>
    <property type="project" value="UniProtKB-KW"/>
</dbReference>
<reference evidence="8 9" key="1">
    <citation type="submission" date="2016-05" db="EMBL/GenBank/DDBJ databases">
        <title>Genome sequencing of Trichophyton rubrum CMCC(F)T1i isolated from hair.</title>
        <authorList>
            <person name="Zhan P."/>
            <person name="Tao Y."/>
            <person name="Liu W."/>
        </authorList>
    </citation>
    <scope>NUCLEOTIDE SEQUENCE [LARGE SCALE GENOMIC DNA]</scope>
    <source>
        <strain evidence="9">CMCC(F)T1i</strain>
    </source>
</reference>
<dbReference type="Pfam" id="PF05700">
    <property type="entry name" value="BCAS2"/>
    <property type="match status" value="1"/>
</dbReference>
<dbReference type="EMBL" id="LHPM01000018">
    <property type="protein sequence ID" value="OAL63093.1"/>
    <property type="molecule type" value="Genomic_DNA"/>
</dbReference>
<evidence type="ECO:0000256" key="2">
    <source>
        <dbReference type="ARBA" id="ARBA00010788"/>
    </source>
</evidence>
<evidence type="ECO:0000256" key="3">
    <source>
        <dbReference type="ARBA" id="ARBA00022664"/>
    </source>
</evidence>
<dbReference type="PANTHER" id="PTHR13296:SF0">
    <property type="entry name" value="PRE-MRNA-SPLICING FACTOR SPF27"/>
    <property type="match status" value="1"/>
</dbReference>
<evidence type="ECO:0000256" key="6">
    <source>
        <dbReference type="ARBA" id="ARBA00023242"/>
    </source>
</evidence>
<evidence type="ECO:0000256" key="7">
    <source>
        <dbReference type="SAM" id="Coils"/>
    </source>
</evidence>
<dbReference type="PANTHER" id="PTHR13296">
    <property type="entry name" value="BCAS2 PROTEIN"/>
    <property type="match status" value="1"/>
</dbReference>
<dbReference type="AlphaFoldDB" id="A0A178EUP7"/>
<dbReference type="GO" id="GO:0071013">
    <property type="term" value="C:catalytic step 2 spliceosome"/>
    <property type="evidence" value="ECO:0007669"/>
    <property type="project" value="TreeGrafter"/>
</dbReference>
<organism evidence="8 9">
    <name type="scientific">Trichophyton rubrum</name>
    <name type="common">Athlete's foot fungus</name>
    <name type="synonym">Epidermophyton rubrum</name>
    <dbReference type="NCBI Taxonomy" id="5551"/>
    <lineage>
        <taxon>Eukaryota</taxon>
        <taxon>Fungi</taxon>
        <taxon>Dikarya</taxon>
        <taxon>Ascomycota</taxon>
        <taxon>Pezizomycotina</taxon>
        <taxon>Eurotiomycetes</taxon>
        <taxon>Eurotiomycetidae</taxon>
        <taxon>Onygenales</taxon>
        <taxon>Arthrodermataceae</taxon>
        <taxon>Trichophyton</taxon>
    </lineage>
</organism>
<evidence type="ECO:0000256" key="5">
    <source>
        <dbReference type="ARBA" id="ARBA00023187"/>
    </source>
</evidence>
<keyword evidence="5" id="KW-0508">mRNA splicing</keyword>
<accession>A0A178EUP7</accession>
<dbReference type="GO" id="GO:0000974">
    <property type="term" value="C:Prp19 complex"/>
    <property type="evidence" value="ECO:0007669"/>
    <property type="project" value="TreeGrafter"/>
</dbReference>
<evidence type="ECO:0000313" key="8">
    <source>
        <dbReference type="EMBL" id="OAL63093.1"/>
    </source>
</evidence>
<comment type="subcellular location">
    <subcellularLocation>
        <location evidence="1">Nucleus</location>
    </subcellularLocation>
</comment>